<proteinExistence type="predicted"/>
<evidence type="ECO:0000313" key="3">
    <source>
        <dbReference type="EMBL" id="MBB4679754.1"/>
    </source>
</evidence>
<dbReference type="InterPro" id="IPR035992">
    <property type="entry name" value="Ricin_B-like_lectins"/>
</dbReference>
<keyword evidence="1" id="KW-0732">Signal</keyword>
<sequence>MRARSRVLGIALALVALTSTPTAAAGPAVDGTMIKAGGLGPCLTQVDDGLKLLPCLPVFASSARWVRGSGSTIVNTRTGDCLEINNNPVRALRCKPWNFIGQTWDPRPDGRILYRGSNFCLTANHDARVADSTQCNGSSQQNWVFRF</sequence>
<dbReference type="EMBL" id="JACHMH010000001">
    <property type="protein sequence ID" value="MBB4679754.1"/>
    <property type="molecule type" value="Genomic_DNA"/>
</dbReference>
<feature type="chain" id="PRO_5038809625" description="Ricin B lectin domain-containing protein" evidence="1">
    <location>
        <begin position="25"/>
        <end position="147"/>
    </location>
</feature>
<organism evidence="3 4">
    <name type="scientific">Crossiella cryophila</name>
    <dbReference type="NCBI Taxonomy" id="43355"/>
    <lineage>
        <taxon>Bacteria</taxon>
        <taxon>Bacillati</taxon>
        <taxon>Actinomycetota</taxon>
        <taxon>Actinomycetes</taxon>
        <taxon>Pseudonocardiales</taxon>
        <taxon>Pseudonocardiaceae</taxon>
        <taxon>Crossiella</taxon>
    </lineage>
</organism>
<keyword evidence="4" id="KW-1185">Reference proteome</keyword>
<dbReference type="Gene3D" id="2.80.10.50">
    <property type="match status" value="1"/>
</dbReference>
<dbReference type="Pfam" id="PF00652">
    <property type="entry name" value="Ricin_B_lectin"/>
    <property type="match status" value="1"/>
</dbReference>
<feature type="signal peptide" evidence="1">
    <location>
        <begin position="1"/>
        <end position="24"/>
    </location>
</feature>
<dbReference type="SUPFAM" id="SSF50370">
    <property type="entry name" value="Ricin B-like lectins"/>
    <property type="match status" value="1"/>
</dbReference>
<protein>
    <recommendedName>
        <fullName evidence="2">Ricin B lectin domain-containing protein</fullName>
    </recommendedName>
</protein>
<dbReference type="RefSeq" id="WP_185005463.1">
    <property type="nucleotide sequence ID" value="NZ_BAAAUI010000001.1"/>
</dbReference>
<evidence type="ECO:0000259" key="2">
    <source>
        <dbReference type="Pfam" id="PF00652"/>
    </source>
</evidence>
<evidence type="ECO:0000313" key="4">
    <source>
        <dbReference type="Proteomes" id="UP000533598"/>
    </source>
</evidence>
<feature type="domain" description="Ricin B lectin" evidence="2">
    <location>
        <begin position="73"/>
        <end position="146"/>
    </location>
</feature>
<gene>
    <name evidence="3" type="ORF">HNR67_005872</name>
</gene>
<comment type="caution">
    <text evidence="3">The sequence shown here is derived from an EMBL/GenBank/DDBJ whole genome shotgun (WGS) entry which is preliminary data.</text>
</comment>
<dbReference type="AlphaFoldDB" id="A0A7W7CEM6"/>
<dbReference type="PROSITE" id="PS50231">
    <property type="entry name" value="RICIN_B_LECTIN"/>
    <property type="match status" value="1"/>
</dbReference>
<evidence type="ECO:0000256" key="1">
    <source>
        <dbReference type="SAM" id="SignalP"/>
    </source>
</evidence>
<dbReference type="Proteomes" id="UP000533598">
    <property type="component" value="Unassembled WGS sequence"/>
</dbReference>
<dbReference type="InterPro" id="IPR000772">
    <property type="entry name" value="Ricin_B_lectin"/>
</dbReference>
<accession>A0A7W7CEM6</accession>
<reference evidence="3 4" key="1">
    <citation type="submission" date="2020-08" db="EMBL/GenBank/DDBJ databases">
        <title>Sequencing the genomes of 1000 actinobacteria strains.</title>
        <authorList>
            <person name="Klenk H.-P."/>
        </authorList>
    </citation>
    <scope>NUCLEOTIDE SEQUENCE [LARGE SCALE GENOMIC DNA]</scope>
    <source>
        <strain evidence="3 4">DSM 44230</strain>
    </source>
</reference>
<name>A0A7W7CEM6_9PSEU</name>